<dbReference type="PANTHER" id="PTHR33480">
    <property type="entry name" value="SET DOMAIN-CONTAINING PROTEIN-RELATED"/>
    <property type="match status" value="1"/>
</dbReference>
<evidence type="ECO:0000256" key="1">
    <source>
        <dbReference type="SAM" id="MobiDB-lite"/>
    </source>
</evidence>
<dbReference type="Proteomes" id="UP000230750">
    <property type="component" value="Unassembled WGS sequence"/>
</dbReference>
<organism evidence="2 3">
    <name type="scientific">Stichopus japonicus</name>
    <name type="common">Sea cucumber</name>
    <dbReference type="NCBI Taxonomy" id="307972"/>
    <lineage>
        <taxon>Eukaryota</taxon>
        <taxon>Metazoa</taxon>
        <taxon>Echinodermata</taxon>
        <taxon>Eleutherozoa</taxon>
        <taxon>Echinozoa</taxon>
        <taxon>Holothuroidea</taxon>
        <taxon>Aspidochirotacea</taxon>
        <taxon>Aspidochirotida</taxon>
        <taxon>Stichopodidae</taxon>
        <taxon>Apostichopus</taxon>
    </lineage>
</organism>
<evidence type="ECO:0000313" key="3">
    <source>
        <dbReference type="Proteomes" id="UP000230750"/>
    </source>
</evidence>
<feature type="region of interest" description="Disordered" evidence="1">
    <location>
        <begin position="1"/>
        <end position="20"/>
    </location>
</feature>
<reference evidence="2 3" key="1">
    <citation type="journal article" date="2017" name="PLoS Biol.">
        <title>The sea cucumber genome provides insights into morphological evolution and visceral regeneration.</title>
        <authorList>
            <person name="Zhang X."/>
            <person name="Sun L."/>
            <person name="Yuan J."/>
            <person name="Sun Y."/>
            <person name="Gao Y."/>
            <person name="Zhang L."/>
            <person name="Li S."/>
            <person name="Dai H."/>
            <person name="Hamel J.F."/>
            <person name="Liu C."/>
            <person name="Yu Y."/>
            <person name="Liu S."/>
            <person name="Lin W."/>
            <person name="Guo K."/>
            <person name="Jin S."/>
            <person name="Xu P."/>
            <person name="Storey K.B."/>
            <person name="Huan P."/>
            <person name="Zhang T."/>
            <person name="Zhou Y."/>
            <person name="Zhang J."/>
            <person name="Lin C."/>
            <person name="Li X."/>
            <person name="Xing L."/>
            <person name="Huo D."/>
            <person name="Sun M."/>
            <person name="Wang L."/>
            <person name="Mercier A."/>
            <person name="Li F."/>
            <person name="Yang H."/>
            <person name="Xiang J."/>
        </authorList>
    </citation>
    <scope>NUCLEOTIDE SEQUENCE [LARGE SCALE GENOMIC DNA]</scope>
    <source>
        <strain evidence="2">Shaxun</strain>
        <tissue evidence="2">Muscle</tissue>
    </source>
</reference>
<comment type="caution">
    <text evidence="2">The sequence shown here is derived from an EMBL/GenBank/DDBJ whole genome shotgun (WGS) entry which is preliminary data.</text>
</comment>
<dbReference type="PANTHER" id="PTHR33480:SF1">
    <property type="entry name" value="TYR RECOMBINASE DOMAIN-CONTAINING PROTEIN"/>
    <property type="match status" value="1"/>
</dbReference>
<evidence type="ECO:0000313" key="2">
    <source>
        <dbReference type="EMBL" id="PIK37125.1"/>
    </source>
</evidence>
<keyword evidence="3" id="KW-1185">Reference proteome</keyword>
<dbReference type="OrthoDB" id="5376140at2759"/>
<dbReference type="AlphaFoldDB" id="A0A2G8JN49"/>
<dbReference type="EMBL" id="MRZV01001554">
    <property type="protein sequence ID" value="PIK37125.1"/>
    <property type="molecule type" value="Genomic_DNA"/>
</dbReference>
<sequence>MHKCKLRREQDHEESEEQKRRHSFLQDARMLLPPPIGVPAGDVIHRLLNSLLCDDVSVCIRGDPIIVELARKICFKHGHDKEQFKTLRTKLREIACLILEYQQISGQHSATLADQELLRSTQLRKHIAAMSQVMALQDNELDVLANFLGHDVRAHRKYYRLPDATTQVAKVSKLLIALEGGSGDPGQVLQERVRNN</sequence>
<name>A0A2G8JN49_STIJA</name>
<gene>
    <name evidence="2" type="ORF">BSL78_26039</name>
</gene>
<protein>
    <submittedName>
        <fullName evidence="2">Uncharacterized protein</fullName>
    </submittedName>
</protein>
<proteinExistence type="predicted"/>
<accession>A0A2G8JN49</accession>
<dbReference type="STRING" id="307972.A0A2G8JN49"/>